<evidence type="ECO:0000256" key="6">
    <source>
        <dbReference type="SAM" id="MobiDB-lite"/>
    </source>
</evidence>
<gene>
    <name evidence="7" type="ORF">HK105_204053</name>
</gene>
<proteinExistence type="inferred from homology"/>
<feature type="region of interest" description="Disordered" evidence="6">
    <location>
        <begin position="33"/>
        <end position="82"/>
    </location>
</feature>
<evidence type="ECO:0000256" key="2">
    <source>
        <dbReference type="ARBA" id="ARBA00022618"/>
    </source>
</evidence>
<accession>A0ABR4N9U0</accession>
<sequence length="82" mass="9283">MSDSRFVLYLHGDPRLADIVDLEWEQSKLASEKIEVPPELVPRPKDDDMDSDGEQREDDQDKWADTGSDFGVEADPPRAPGR</sequence>
<organism evidence="7 8">
    <name type="scientific">Polyrhizophydium stewartii</name>
    <dbReference type="NCBI Taxonomy" id="2732419"/>
    <lineage>
        <taxon>Eukaryota</taxon>
        <taxon>Fungi</taxon>
        <taxon>Fungi incertae sedis</taxon>
        <taxon>Chytridiomycota</taxon>
        <taxon>Chytridiomycota incertae sedis</taxon>
        <taxon>Chytridiomycetes</taxon>
        <taxon>Rhizophydiales</taxon>
        <taxon>Rhizophydiales incertae sedis</taxon>
        <taxon>Polyrhizophydium</taxon>
    </lineage>
</organism>
<dbReference type="InterPro" id="IPR008401">
    <property type="entry name" value="Apc13"/>
</dbReference>
<evidence type="ECO:0000256" key="4">
    <source>
        <dbReference type="ARBA" id="ARBA00022786"/>
    </source>
</evidence>
<feature type="compositionally biased region" description="Acidic residues" evidence="6">
    <location>
        <begin position="47"/>
        <end position="58"/>
    </location>
</feature>
<comment type="similarity">
    <text evidence="1">Belongs to the APC13 family.</text>
</comment>
<dbReference type="Pfam" id="PF05839">
    <property type="entry name" value="Apc13p"/>
    <property type="match status" value="1"/>
</dbReference>
<evidence type="ECO:0000256" key="3">
    <source>
        <dbReference type="ARBA" id="ARBA00022776"/>
    </source>
</evidence>
<keyword evidence="5" id="KW-0131">Cell cycle</keyword>
<dbReference type="EMBL" id="JADGIZ020000017">
    <property type="protein sequence ID" value="KAL2916297.1"/>
    <property type="molecule type" value="Genomic_DNA"/>
</dbReference>
<keyword evidence="2" id="KW-0132">Cell division</keyword>
<name>A0ABR4N9U0_9FUNG</name>
<dbReference type="Proteomes" id="UP001527925">
    <property type="component" value="Unassembled WGS sequence"/>
</dbReference>
<keyword evidence="4" id="KW-0833">Ubl conjugation pathway</keyword>
<feature type="compositionally biased region" description="Basic and acidic residues" evidence="6">
    <location>
        <begin position="33"/>
        <end position="46"/>
    </location>
</feature>
<comment type="caution">
    <text evidence="7">The sequence shown here is derived from an EMBL/GenBank/DDBJ whole genome shotgun (WGS) entry which is preliminary data.</text>
</comment>
<evidence type="ECO:0000313" key="8">
    <source>
        <dbReference type="Proteomes" id="UP001527925"/>
    </source>
</evidence>
<keyword evidence="3" id="KW-0498">Mitosis</keyword>
<reference evidence="7 8" key="1">
    <citation type="submission" date="2023-09" db="EMBL/GenBank/DDBJ databases">
        <title>Pangenome analysis of Batrachochytrium dendrobatidis and related Chytrids.</title>
        <authorList>
            <person name="Yacoub M.N."/>
            <person name="Stajich J.E."/>
            <person name="James T.Y."/>
        </authorList>
    </citation>
    <scope>NUCLEOTIDE SEQUENCE [LARGE SCALE GENOMIC DNA]</scope>
    <source>
        <strain evidence="7 8">JEL0888</strain>
    </source>
</reference>
<evidence type="ECO:0008006" key="9">
    <source>
        <dbReference type="Google" id="ProtNLM"/>
    </source>
</evidence>
<evidence type="ECO:0000313" key="7">
    <source>
        <dbReference type="EMBL" id="KAL2916297.1"/>
    </source>
</evidence>
<keyword evidence="8" id="KW-1185">Reference proteome</keyword>
<evidence type="ECO:0000256" key="5">
    <source>
        <dbReference type="ARBA" id="ARBA00023306"/>
    </source>
</evidence>
<protein>
    <recommendedName>
        <fullName evidence="9">Anaphase-promoting complex subunit 13</fullName>
    </recommendedName>
</protein>
<evidence type="ECO:0000256" key="1">
    <source>
        <dbReference type="ARBA" id="ARBA00006940"/>
    </source>
</evidence>